<name>A0ABW0Z0N8_9ACTN</name>
<evidence type="ECO:0000256" key="1">
    <source>
        <dbReference type="SAM" id="MobiDB-lite"/>
    </source>
</evidence>
<dbReference type="EMBL" id="JBHSPB010000011">
    <property type="protein sequence ID" value="MFC5722406.1"/>
    <property type="molecule type" value="Genomic_DNA"/>
</dbReference>
<keyword evidence="2" id="KW-0732">Signal</keyword>
<comment type="caution">
    <text evidence="3">The sequence shown here is derived from an EMBL/GenBank/DDBJ whole genome shotgun (WGS) entry which is preliminary data.</text>
</comment>
<feature type="compositionally biased region" description="Pro residues" evidence="1">
    <location>
        <begin position="236"/>
        <end position="255"/>
    </location>
</feature>
<accession>A0ABW0Z0N8</accession>
<evidence type="ECO:0000313" key="4">
    <source>
        <dbReference type="Proteomes" id="UP001596083"/>
    </source>
</evidence>
<evidence type="ECO:0000256" key="2">
    <source>
        <dbReference type="SAM" id="SignalP"/>
    </source>
</evidence>
<proteinExistence type="predicted"/>
<dbReference type="Proteomes" id="UP001596083">
    <property type="component" value="Unassembled WGS sequence"/>
</dbReference>
<reference evidence="4" key="1">
    <citation type="journal article" date="2019" name="Int. J. Syst. Evol. Microbiol.">
        <title>The Global Catalogue of Microorganisms (GCM) 10K type strain sequencing project: providing services to taxonomists for standard genome sequencing and annotation.</title>
        <authorList>
            <consortium name="The Broad Institute Genomics Platform"/>
            <consortium name="The Broad Institute Genome Sequencing Center for Infectious Disease"/>
            <person name="Wu L."/>
            <person name="Ma J."/>
        </authorList>
    </citation>
    <scope>NUCLEOTIDE SEQUENCE [LARGE SCALE GENOMIC DNA]</scope>
    <source>
        <strain evidence="4">CGMCC 4.7304</strain>
    </source>
</reference>
<dbReference type="PROSITE" id="PS51257">
    <property type="entry name" value="PROKAR_LIPOPROTEIN"/>
    <property type="match status" value="1"/>
</dbReference>
<dbReference type="RefSeq" id="WP_390317844.1">
    <property type="nucleotide sequence ID" value="NZ_JBHSPB010000011.1"/>
</dbReference>
<feature type="compositionally biased region" description="Pro residues" evidence="1">
    <location>
        <begin position="69"/>
        <end position="78"/>
    </location>
</feature>
<evidence type="ECO:0008006" key="5">
    <source>
        <dbReference type="Google" id="ProtNLM"/>
    </source>
</evidence>
<feature type="region of interest" description="Disordered" evidence="1">
    <location>
        <begin position="224"/>
        <end position="263"/>
    </location>
</feature>
<keyword evidence="4" id="KW-1185">Reference proteome</keyword>
<feature type="signal peptide" evidence="2">
    <location>
        <begin position="1"/>
        <end position="41"/>
    </location>
</feature>
<protein>
    <recommendedName>
        <fullName evidence="5">Lipoprotein</fullName>
    </recommendedName>
</protein>
<organism evidence="3 4">
    <name type="scientific">Streptomyces gamaensis</name>
    <dbReference type="NCBI Taxonomy" id="1763542"/>
    <lineage>
        <taxon>Bacteria</taxon>
        <taxon>Bacillati</taxon>
        <taxon>Actinomycetota</taxon>
        <taxon>Actinomycetes</taxon>
        <taxon>Kitasatosporales</taxon>
        <taxon>Streptomycetaceae</taxon>
        <taxon>Streptomyces</taxon>
    </lineage>
</organism>
<evidence type="ECO:0000313" key="3">
    <source>
        <dbReference type="EMBL" id="MFC5722406.1"/>
    </source>
</evidence>
<gene>
    <name evidence="3" type="ORF">ACFP1Z_19755</name>
</gene>
<sequence>MPQRAARPRGRRRPAARAVAGAALAAALLAGCASTTSVVDAGETTSAPPLPENLWNVPPRTSPSASPEGAPPYQPEPLPGLTLPSGGDLRGVSAQEVIANDPNVDREYKQSVQRCTSGSGCGLRRPELRDITGDGKPELLVVIDPDPRLQPTDGFSPELETLLYVYWSDEGRVHQIYANALMENTQVDIQGRDLVIRQTREPGWPGGLRTVTTDRYRWNTELRQLEQNSTVTAPAPGNPPNKPTSPSPKSSPKPSPKAASGTS</sequence>
<feature type="compositionally biased region" description="Polar residues" evidence="1">
    <location>
        <begin position="38"/>
        <end position="47"/>
    </location>
</feature>
<feature type="chain" id="PRO_5046871872" description="Lipoprotein" evidence="2">
    <location>
        <begin position="42"/>
        <end position="263"/>
    </location>
</feature>
<feature type="region of interest" description="Disordered" evidence="1">
    <location>
        <begin position="38"/>
        <end position="89"/>
    </location>
</feature>